<keyword evidence="1" id="KW-0812">Transmembrane</keyword>
<feature type="signal peptide" evidence="2">
    <location>
        <begin position="1"/>
        <end position="24"/>
    </location>
</feature>
<dbReference type="KEGG" id="pfy:PFICI_10188"/>
<dbReference type="GeneID" id="19275201"/>
<dbReference type="OrthoDB" id="4084551at2759"/>
<accession>W3WZ10</accession>
<feature type="chain" id="PRO_5004835225" description="Mid2 domain-containing protein" evidence="2">
    <location>
        <begin position="25"/>
        <end position="350"/>
    </location>
</feature>
<dbReference type="RefSeq" id="XP_007836960.1">
    <property type="nucleotide sequence ID" value="XM_007838769.1"/>
</dbReference>
<dbReference type="HOGENOM" id="CLU_038276_0_1_1"/>
<dbReference type="InParanoid" id="W3WZ10"/>
<evidence type="ECO:0000256" key="2">
    <source>
        <dbReference type="SAM" id="SignalP"/>
    </source>
</evidence>
<evidence type="ECO:0000313" key="3">
    <source>
        <dbReference type="EMBL" id="ETS78126.1"/>
    </source>
</evidence>
<protein>
    <recommendedName>
        <fullName evidence="5">Mid2 domain-containing protein</fullName>
    </recommendedName>
</protein>
<reference evidence="4" key="1">
    <citation type="journal article" date="2015" name="BMC Genomics">
        <title>Genomic and transcriptomic analysis of the endophytic fungus Pestalotiopsis fici reveals its lifestyle and high potential for synthesis of natural products.</title>
        <authorList>
            <person name="Wang X."/>
            <person name="Zhang X."/>
            <person name="Liu L."/>
            <person name="Xiang M."/>
            <person name="Wang W."/>
            <person name="Sun X."/>
            <person name="Che Y."/>
            <person name="Guo L."/>
            <person name="Liu G."/>
            <person name="Guo L."/>
            <person name="Wang C."/>
            <person name="Yin W.B."/>
            <person name="Stadler M."/>
            <person name="Zhang X."/>
            <person name="Liu X."/>
        </authorList>
    </citation>
    <scope>NUCLEOTIDE SEQUENCE [LARGE SCALE GENOMIC DNA]</scope>
    <source>
        <strain evidence="4">W106-1 / CGMCC3.15140</strain>
    </source>
</reference>
<organism evidence="3 4">
    <name type="scientific">Pestalotiopsis fici (strain W106-1 / CGMCC3.15140)</name>
    <dbReference type="NCBI Taxonomy" id="1229662"/>
    <lineage>
        <taxon>Eukaryota</taxon>
        <taxon>Fungi</taxon>
        <taxon>Dikarya</taxon>
        <taxon>Ascomycota</taxon>
        <taxon>Pezizomycotina</taxon>
        <taxon>Sordariomycetes</taxon>
        <taxon>Xylariomycetidae</taxon>
        <taxon>Amphisphaeriales</taxon>
        <taxon>Sporocadaceae</taxon>
        <taxon>Pestalotiopsis</taxon>
    </lineage>
</organism>
<keyword evidence="1" id="KW-0472">Membrane</keyword>
<dbReference type="InterPro" id="IPR028000">
    <property type="entry name" value="Pma1"/>
</dbReference>
<name>W3WZ10_PESFW</name>
<evidence type="ECO:0008006" key="5">
    <source>
        <dbReference type="Google" id="ProtNLM"/>
    </source>
</evidence>
<dbReference type="EMBL" id="KI912115">
    <property type="protein sequence ID" value="ETS78126.1"/>
    <property type="molecule type" value="Genomic_DNA"/>
</dbReference>
<keyword evidence="4" id="KW-1185">Reference proteome</keyword>
<dbReference type="eggNOG" id="ENOG502QVDR">
    <property type="taxonomic scope" value="Eukaryota"/>
</dbReference>
<dbReference type="AlphaFoldDB" id="W3WZ10"/>
<sequence>MLVTMTWRWILLATISILVDRCVSSHVQNGIVSSVISQDQTGPRAWVTVAANGEATTIVPSLTTTDGTTSTISPPPPELTQTAVWTLTISGATTTTTGINPVATVSGLGQEGSFLLCENYQGEHAPMCQPEDGSSLDPGPVYYVTWNAMYFASDNASVQVEGTFADGEGFASEAIPATLGFYTWNTTGISQKLASDKSFLEVSLSLITLDTNGSNTASRQQGPTVMFSSPRSHGSSNRRIDVLTVVLPSILGVTILVIMCAICVIRRKRASLPGWLTRLFTAPPPPRYNHSPPRVITFDTKPPRIDSAIPRYELQLTNRDSWSATSLGREPHPGRNVFREEMMRQNRQRG</sequence>
<dbReference type="Proteomes" id="UP000030651">
    <property type="component" value="Unassembled WGS sequence"/>
</dbReference>
<gene>
    <name evidence="3" type="ORF">PFICI_10188</name>
</gene>
<feature type="transmembrane region" description="Helical" evidence="1">
    <location>
        <begin position="242"/>
        <end position="265"/>
    </location>
</feature>
<proteinExistence type="predicted"/>
<keyword evidence="1" id="KW-1133">Transmembrane helix</keyword>
<dbReference type="Pfam" id="PF14610">
    <property type="entry name" value="Psg1"/>
    <property type="match status" value="1"/>
</dbReference>
<evidence type="ECO:0000256" key="1">
    <source>
        <dbReference type="SAM" id="Phobius"/>
    </source>
</evidence>
<keyword evidence="2" id="KW-0732">Signal</keyword>
<evidence type="ECO:0000313" key="4">
    <source>
        <dbReference type="Proteomes" id="UP000030651"/>
    </source>
</evidence>